<dbReference type="SUPFAM" id="SSF81383">
    <property type="entry name" value="F-box domain"/>
    <property type="match status" value="1"/>
</dbReference>
<accession>A0AAD7DZ19</accession>
<feature type="region of interest" description="Disordered" evidence="1">
    <location>
        <begin position="414"/>
        <end position="434"/>
    </location>
</feature>
<sequence length="550" mass="59789">MSKRSLSPPPLPPSKRFHSLSGSTAVVTSNFDSALYEELILLIFSNLSWVDLCAAQAVNRNWARLALDNGLWKDQYLHVFGRSRLRGAKGFIGRTDGREIKRLPERAKVDDIKDWRWMFRISWNWKKAGRCSTEHIEGVLDPPSSGSTPTSTPAHVVLAGSMTIVASSEASLCPEVHCHVQSAASPKQTLLCGSPRHRQPFHITALALDQSPPLSGVLQLAVFLSTGEFLIFAIQQLNPTTSTRKFTYVPSRSTTRTTPIIQAVYHHPLLISLSAAFTLSLYDLSSDTITHTQTLTAYTTFPPSSLVLSAQTPGNRYKLVLTYAVPIFPVHFSIGVTELIISGSRVSSPQLSSSSSLSSPMSVISTRTARALDVPAGWIDQEKLRSMKEQWGRKLLRIQDTQSDGKWVVLAPGEVPPPGSQGPAGATSAASPYQMSGDSPASLQLYRLYLPSVTSVVSPPPKLTFVRYLHHTAGAVSSMALADGRCVTLGKNGGIWVWDLESGTGAEVAPPCRSGDPTLDSVEKGAVAFDDRRIISARAGTLLVRRFDVY</sequence>
<name>A0AAD7DZ19_MYCRO</name>
<evidence type="ECO:0000256" key="1">
    <source>
        <dbReference type="SAM" id="MobiDB-lite"/>
    </source>
</evidence>
<protein>
    <recommendedName>
        <fullName evidence="2">F-box domain-containing protein</fullName>
    </recommendedName>
</protein>
<gene>
    <name evidence="3" type="ORF">B0H17DRAFT_922726</name>
</gene>
<evidence type="ECO:0000259" key="2">
    <source>
        <dbReference type="SMART" id="SM00256"/>
    </source>
</evidence>
<dbReference type="InterPro" id="IPR036322">
    <property type="entry name" value="WD40_repeat_dom_sf"/>
</dbReference>
<dbReference type="SMART" id="SM00256">
    <property type="entry name" value="FBOX"/>
    <property type="match status" value="1"/>
</dbReference>
<comment type="caution">
    <text evidence="3">The sequence shown here is derived from an EMBL/GenBank/DDBJ whole genome shotgun (WGS) entry which is preliminary data.</text>
</comment>
<dbReference type="Gene3D" id="1.20.1280.50">
    <property type="match status" value="1"/>
</dbReference>
<feature type="domain" description="F-box" evidence="2">
    <location>
        <begin position="35"/>
        <end position="75"/>
    </location>
</feature>
<dbReference type="InterPro" id="IPR001810">
    <property type="entry name" value="F-box_dom"/>
</dbReference>
<dbReference type="Proteomes" id="UP001221757">
    <property type="component" value="Unassembled WGS sequence"/>
</dbReference>
<dbReference type="InterPro" id="IPR036047">
    <property type="entry name" value="F-box-like_dom_sf"/>
</dbReference>
<proteinExistence type="predicted"/>
<evidence type="ECO:0000313" key="4">
    <source>
        <dbReference type="Proteomes" id="UP001221757"/>
    </source>
</evidence>
<dbReference type="Gene3D" id="2.130.10.10">
    <property type="entry name" value="YVTN repeat-like/Quinoprotein amine dehydrogenase"/>
    <property type="match status" value="1"/>
</dbReference>
<dbReference type="Pfam" id="PF25499">
    <property type="entry name" value="Beta-prop_pof12"/>
    <property type="match status" value="1"/>
</dbReference>
<dbReference type="EMBL" id="JARKIE010000013">
    <property type="protein sequence ID" value="KAJ7703065.1"/>
    <property type="molecule type" value="Genomic_DNA"/>
</dbReference>
<reference evidence="3" key="1">
    <citation type="submission" date="2023-03" db="EMBL/GenBank/DDBJ databases">
        <title>Massive genome expansion in bonnet fungi (Mycena s.s.) driven by repeated elements and novel gene families across ecological guilds.</title>
        <authorList>
            <consortium name="Lawrence Berkeley National Laboratory"/>
            <person name="Harder C.B."/>
            <person name="Miyauchi S."/>
            <person name="Viragh M."/>
            <person name="Kuo A."/>
            <person name="Thoen E."/>
            <person name="Andreopoulos B."/>
            <person name="Lu D."/>
            <person name="Skrede I."/>
            <person name="Drula E."/>
            <person name="Henrissat B."/>
            <person name="Morin E."/>
            <person name="Kohler A."/>
            <person name="Barry K."/>
            <person name="LaButti K."/>
            <person name="Morin E."/>
            <person name="Salamov A."/>
            <person name="Lipzen A."/>
            <person name="Mereny Z."/>
            <person name="Hegedus B."/>
            <person name="Baldrian P."/>
            <person name="Stursova M."/>
            <person name="Weitz H."/>
            <person name="Taylor A."/>
            <person name="Grigoriev I.V."/>
            <person name="Nagy L.G."/>
            <person name="Martin F."/>
            <person name="Kauserud H."/>
        </authorList>
    </citation>
    <scope>NUCLEOTIDE SEQUENCE</scope>
    <source>
        <strain evidence="3">CBHHK067</strain>
    </source>
</reference>
<keyword evidence="4" id="KW-1185">Reference proteome</keyword>
<dbReference type="AlphaFoldDB" id="A0AAD7DZ19"/>
<evidence type="ECO:0000313" key="3">
    <source>
        <dbReference type="EMBL" id="KAJ7703065.1"/>
    </source>
</evidence>
<dbReference type="InterPro" id="IPR015943">
    <property type="entry name" value="WD40/YVTN_repeat-like_dom_sf"/>
</dbReference>
<organism evidence="3 4">
    <name type="scientific">Mycena rosella</name>
    <name type="common">Pink bonnet</name>
    <name type="synonym">Agaricus rosellus</name>
    <dbReference type="NCBI Taxonomy" id="1033263"/>
    <lineage>
        <taxon>Eukaryota</taxon>
        <taxon>Fungi</taxon>
        <taxon>Dikarya</taxon>
        <taxon>Basidiomycota</taxon>
        <taxon>Agaricomycotina</taxon>
        <taxon>Agaricomycetes</taxon>
        <taxon>Agaricomycetidae</taxon>
        <taxon>Agaricales</taxon>
        <taxon>Marasmiineae</taxon>
        <taxon>Mycenaceae</taxon>
        <taxon>Mycena</taxon>
    </lineage>
</organism>
<dbReference type="SUPFAM" id="SSF50978">
    <property type="entry name" value="WD40 repeat-like"/>
    <property type="match status" value="1"/>
</dbReference>
<dbReference type="Pfam" id="PF12937">
    <property type="entry name" value="F-box-like"/>
    <property type="match status" value="1"/>
</dbReference>